<sequence length="157" mass="17044">MRHVAPLDPDAPAARALIGGLNAHLSALYGMQRDLERGVAALKQAGVCFLGAFVAGQPVACGAVRMRDDDGTYGEIKSVFVVPEHRGQGHSRAIMHALEAHLIERRIDLARLMTGTAQPEAIALYTRLGYALRSPYGVHTADEATVFMEKRLVRPCR</sequence>
<dbReference type="SUPFAM" id="SSF55729">
    <property type="entry name" value="Acyl-CoA N-acyltransferases (Nat)"/>
    <property type="match status" value="1"/>
</dbReference>
<dbReference type="Gene3D" id="3.40.630.30">
    <property type="match status" value="1"/>
</dbReference>
<proteinExistence type="predicted"/>
<dbReference type="PANTHER" id="PTHR43877:SF2">
    <property type="entry name" value="AMINOALKYLPHOSPHONATE N-ACETYLTRANSFERASE-RELATED"/>
    <property type="match status" value="1"/>
</dbReference>
<feature type="domain" description="N-acetyltransferase" evidence="3">
    <location>
        <begin position="1"/>
        <end position="153"/>
    </location>
</feature>
<dbReference type="InterPro" id="IPR000182">
    <property type="entry name" value="GNAT_dom"/>
</dbReference>
<organism evidence="4 5">
    <name type="scientific">Lysobacter niastensis</name>
    <dbReference type="NCBI Taxonomy" id="380629"/>
    <lineage>
        <taxon>Bacteria</taxon>
        <taxon>Pseudomonadati</taxon>
        <taxon>Pseudomonadota</taxon>
        <taxon>Gammaproteobacteria</taxon>
        <taxon>Lysobacterales</taxon>
        <taxon>Lysobacteraceae</taxon>
        <taxon>Lysobacter</taxon>
    </lineage>
</organism>
<dbReference type="InterPro" id="IPR016181">
    <property type="entry name" value="Acyl_CoA_acyltransferase"/>
</dbReference>
<keyword evidence="5" id="KW-1185">Reference proteome</keyword>
<accession>A0ABS0B3R7</accession>
<dbReference type="Proteomes" id="UP001429984">
    <property type="component" value="Unassembled WGS sequence"/>
</dbReference>
<dbReference type="PROSITE" id="PS51186">
    <property type="entry name" value="GNAT"/>
    <property type="match status" value="1"/>
</dbReference>
<dbReference type="CDD" id="cd04301">
    <property type="entry name" value="NAT_SF"/>
    <property type="match status" value="1"/>
</dbReference>
<keyword evidence="2" id="KW-0012">Acyltransferase</keyword>
<dbReference type="PANTHER" id="PTHR43877">
    <property type="entry name" value="AMINOALKYLPHOSPHONATE N-ACETYLTRANSFERASE-RELATED-RELATED"/>
    <property type="match status" value="1"/>
</dbReference>
<name>A0ABS0B3R7_9GAMM</name>
<comment type="caution">
    <text evidence="4">The sequence shown here is derived from an EMBL/GenBank/DDBJ whole genome shotgun (WGS) entry which is preliminary data.</text>
</comment>
<keyword evidence="1" id="KW-0808">Transferase</keyword>
<protein>
    <submittedName>
        <fullName evidence="4">GNAT family N-acetyltransferase</fullName>
    </submittedName>
</protein>
<evidence type="ECO:0000313" key="4">
    <source>
        <dbReference type="EMBL" id="MBF6023111.1"/>
    </source>
</evidence>
<dbReference type="Pfam" id="PF00583">
    <property type="entry name" value="Acetyltransf_1"/>
    <property type="match status" value="1"/>
</dbReference>
<evidence type="ECO:0000256" key="1">
    <source>
        <dbReference type="ARBA" id="ARBA00022679"/>
    </source>
</evidence>
<dbReference type="RefSeq" id="WP_194929713.1">
    <property type="nucleotide sequence ID" value="NZ_JADLZT010000002.1"/>
</dbReference>
<dbReference type="EMBL" id="JADLZT010000002">
    <property type="protein sequence ID" value="MBF6023111.1"/>
    <property type="molecule type" value="Genomic_DNA"/>
</dbReference>
<reference evidence="4 5" key="1">
    <citation type="submission" date="2020-11" db="EMBL/GenBank/DDBJ databases">
        <title>Draft Genome Sequence and Secondary Metabolite Biosynthetic Potential of the Lysobacter niastensis Type strain DSM 18481.</title>
        <authorList>
            <person name="Turrini P."/>
            <person name="Artuso I."/>
            <person name="Tescari M."/>
            <person name="Lugli G.A."/>
            <person name="Frangipani E."/>
            <person name="Ventura M."/>
            <person name="Visca P."/>
        </authorList>
    </citation>
    <scope>NUCLEOTIDE SEQUENCE [LARGE SCALE GENOMIC DNA]</scope>
    <source>
        <strain evidence="4 5">DSM 18481</strain>
    </source>
</reference>
<evidence type="ECO:0000259" key="3">
    <source>
        <dbReference type="PROSITE" id="PS51186"/>
    </source>
</evidence>
<evidence type="ECO:0000313" key="5">
    <source>
        <dbReference type="Proteomes" id="UP001429984"/>
    </source>
</evidence>
<evidence type="ECO:0000256" key="2">
    <source>
        <dbReference type="ARBA" id="ARBA00023315"/>
    </source>
</evidence>
<dbReference type="InterPro" id="IPR050832">
    <property type="entry name" value="Bact_Acetyltransf"/>
</dbReference>
<gene>
    <name evidence="4" type="ORF">IU514_03620</name>
</gene>